<sequence length="266" mass="28646">MSYNLLLGQAGMLSFGHATYYGLGAYAVAILQNKYGVPPWLGLVAAPIVAALGAFAIGWLSVRVTGMYFAMLTLAFGQLVFTLVLGWYTFTGGDDGLPVALPDWMLSARNYYYFSLVIVALCIWLIYRVTKSPFGVALGAIRDNRQRAAYIGLSVRRLELQAFVVAAAFAGVAGGLRAPLQQMAFPGLLNWSQSADPVLMALAGGINSFVGPIVGAALFVFTNFAVTSRFEYPLLVFGTLVLLIVLFLPDGIVGTLRRRRNVGAQK</sequence>
<dbReference type="InterPro" id="IPR043428">
    <property type="entry name" value="LivM-like"/>
</dbReference>
<dbReference type="GO" id="GO:0015658">
    <property type="term" value="F:branched-chain amino acid transmembrane transporter activity"/>
    <property type="evidence" value="ECO:0007669"/>
    <property type="project" value="InterPro"/>
</dbReference>
<feature type="transmembrane region" description="Helical" evidence="6">
    <location>
        <begin position="198"/>
        <end position="220"/>
    </location>
</feature>
<accession>A0A2Z6ITS3</accession>
<feature type="transmembrane region" description="Helical" evidence="6">
    <location>
        <begin position="40"/>
        <end position="60"/>
    </location>
</feature>
<evidence type="ECO:0000256" key="2">
    <source>
        <dbReference type="ARBA" id="ARBA00022475"/>
    </source>
</evidence>
<dbReference type="GO" id="GO:0005886">
    <property type="term" value="C:plasma membrane"/>
    <property type="evidence" value="ECO:0007669"/>
    <property type="project" value="UniProtKB-SubCell"/>
</dbReference>
<dbReference type="Pfam" id="PF02653">
    <property type="entry name" value="BPD_transp_2"/>
    <property type="match status" value="1"/>
</dbReference>
<dbReference type="AlphaFoldDB" id="A0A2Z6ITS3"/>
<dbReference type="PANTHER" id="PTHR30482">
    <property type="entry name" value="HIGH-AFFINITY BRANCHED-CHAIN AMINO ACID TRANSPORT SYSTEM PERMEASE"/>
    <property type="match status" value="1"/>
</dbReference>
<geneLocation type="plasmid" evidence="7">
    <name>pPO2</name>
</geneLocation>
<evidence type="ECO:0000256" key="3">
    <source>
        <dbReference type="ARBA" id="ARBA00022692"/>
    </source>
</evidence>
<proteinExistence type="predicted"/>
<evidence type="ECO:0000313" key="7">
    <source>
        <dbReference type="EMBL" id="CDS90724.1"/>
    </source>
</evidence>
<comment type="subcellular location">
    <subcellularLocation>
        <location evidence="1">Cell membrane</location>
        <topology evidence="1">Multi-pass membrane protein</topology>
    </subcellularLocation>
</comment>
<dbReference type="InterPro" id="IPR001851">
    <property type="entry name" value="ABC_transp_permease"/>
</dbReference>
<evidence type="ECO:0000256" key="1">
    <source>
        <dbReference type="ARBA" id="ARBA00004651"/>
    </source>
</evidence>
<keyword evidence="4 6" id="KW-1133">Transmembrane helix</keyword>
<reference evidence="7" key="2">
    <citation type="submission" date="2018-06" db="EMBL/GenBank/DDBJ databases">
        <title>Genetic characterization of 2,4-dichlorophenoxyacetic acid degradative plasmids in agricultural soils of the Mekong delta, Vietnam.</title>
        <authorList>
            <person name="Nguyen T.P.O."/>
            <person name="De Mot R."/>
            <person name="Springael D."/>
        </authorList>
    </citation>
    <scope>NUCLEOTIDE SEQUENCE</scope>
    <source>
        <strain evidence="7">TGCL_2</strain>
    </source>
</reference>
<evidence type="ECO:0000256" key="4">
    <source>
        <dbReference type="ARBA" id="ARBA00022989"/>
    </source>
</evidence>
<evidence type="ECO:0000256" key="6">
    <source>
        <dbReference type="SAM" id="Phobius"/>
    </source>
</evidence>
<feature type="transmembrane region" description="Helical" evidence="6">
    <location>
        <begin position="110"/>
        <end position="127"/>
    </location>
</feature>
<keyword evidence="3 6" id="KW-0812">Transmembrane</keyword>
<feature type="transmembrane region" description="Helical" evidence="6">
    <location>
        <begin position="67"/>
        <end position="90"/>
    </location>
</feature>
<name>A0A2Z6ITS3_9BURK</name>
<evidence type="ECO:0000256" key="5">
    <source>
        <dbReference type="ARBA" id="ARBA00023136"/>
    </source>
</evidence>
<reference evidence="7" key="1">
    <citation type="submission" date="2014-04" db="EMBL/GenBank/DDBJ databases">
        <authorList>
            <person name="Xu Y.W."/>
            <person name="Yang Q."/>
        </authorList>
    </citation>
    <scope>NUCLEOTIDE SEQUENCE</scope>
    <source>
        <strain evidence="7">TGCL_2</strain>
    </source>
</reference>
<keyword evidence="2" id="KW-1003">Cell membrane</keyword>
<keyword evidence="7" id="KW-0614">Plasmid</keyword>
<organism evidence="7">
    <name type="scientific">Cupriavidus sp. TGCL-2</name>
    <dbReference type="NCBI Taxonomy" id="1699185"/>
    <lineage>
        <taxon>Bacteria</taxon>
        <taxon>Pseudomonadati</taxon>
        <taxon>Pseudomonadota</taxon>
        <taxon>Betaproteobacteria</taxon>
        <taxon>Burkholderiales</taxon>
        <taxon>Burkholderiaceae</taxon>
        <taxon>Cupriavidus</taxon>
    </lineage>
</organism>
<keyword evidence="5 6" id="KW-0472">Membrane</keyword>
<feature type="transmembrane region" description="Helical" evidence="6">
    <location>
        <begin position="160"/>
        <end position="178"/>
    </location>
</feature>
<dbReference type="PANTHER" id="PTHR30482:SF17">
    <property type="entry name" value="ABC TRANSPORTER ATP-BINDING PROTEIN"/>
    <property type="match status" value="1"/>
</dbReference>
<protein>
    <submittedName>
        <fullName evidence="7">Inner-membrane translocator</fullName>
    </submittedName>
</protein>
<feature type="transmembrane region" description="Helical" evidence="6">
    <location>
        <begin position="232"/>
        <end position="249"/>
    </location>
</feature>
<dbReference type="CDD" id="cd06581">
    <property type="entry name" value="TM_PBP1_LivM_like"/>
    <property type="match status" value="1"/>
</dbReference>
<dbReference type="EMBL" id="CCJI010000005">
    <property type="protein sequence ID" value="CDS90724.1"/>
    <property type="molecule type" value="Genomic_DNA"/>
</dbReference>